<dbReference type="FunFam" id="3.40.50.970:FF:000013">
    <property type="entry name" value="Pyruvate dehydrogenase E1 component subunit alpha"/>
    <property type="match status" value="1"/>
</dbReference>
<dbReference type="Proteomes" id="UP000504606">
    <property type="component" value="Unplaced"/>
</dbReference>
<dbReference type="KEGG" id="foc:113210287"/>
<dbReference type="SUPFAM" id="SSF52518">
    <property type="entry name" value="Thiamin diphosphate-binding fold (THDP-binding)"/>
    <property type="match status" value="1"/>
</dbReference>
<evidence type="ECO:0000256" key="4">
    <source>
        <dbReference type="ARBA" id="ARBA00023052"/>
    </source>
</evidence>
<gene>
    <name evidence="10" type="primary">LOC113210287</name>
</gene>
<keyword evidence="5 7" id="KW-0670">Pyruvate</keyword>
<comment type="catalytic activity">
    <reaction evidence="6 7">
        <text>N(6)-[(R)-lipoyl]-L-lysyl-[protein] + pyruvate + H(+) = N(6)-[(R)-S(8)-acetyldihydrolipoyl]-L-lysyl-[protein] + CO2</text>
        <dbReference type="Rhea" id="RHEA:19189"/>
        <dbReference type="Rhea" id="RHEA-COMP:10474"/>
        <dbReference type="Rhea" id="RHEA-COMP:10478"/>
        <dbReference type="ChEBI" id="CHEBI:15361"/>
        <dbReference type="ChEBI" id="CHEBI:15378"/>
        <dbReference type="ChEBI" id="CHEBI:16526"/>
        <dbReference type="ChEBI" id="CHEBI:83099"/>
        <dbReference type="ChEBI" id="CHEBI:83111"/>
        <dbReference type="EC" id="1.2.4.1"/>
    </reaction>
</comment>
<organism evidence="9 10">
    <name type="scientific">Frankliniella occidentalis</name>
    <name type="common">Western flower thrips</name>
    <name type="synonym">Euthrips occidentalis</name>
    <dbReference type="NCBI Taxonomy" id="133901"/>
    <lineage>
        <taxon>Eukaryota</taxon>
        <taxon>Metazoa</taxon>
        <taxon>Ecdysozoa</taxon>
        <taxon>Arthropoda</taxon>
        <taxon>Hexapoda</taxon>
        <taxon>Insecta</taxon>
        <taxon>Pterygota</taxon>
        <taxon>Neoptera</taxon>
        <taxon>Paraneoptera</taxon>
        <taxon>Thysanoptera</taxon>
        <taxon>Terebrantia</taxon>
        <taxon>Thripoidea</taxon>
        <taxon>Thripidae</taxon>
        <taxon>Frankliniella</taxon>
    </lineage>
</organism>
<dbReference type="InterPro" id="IPR001017">
    <property type="entry name" value="DH_E1"/>
</dbReference>
<evidence type="ECO:0000259" key="8">
    <source>
        <dbReference type="Pfam" id="PF00676"/>
    </source>
</evidence>
<dbReference type="EC" id="1.2.4.1" evidence="7"/>
<proteinExistence type="predicted"/>
<dbReference type="GO" id="GO:0004739">
    <property type="term" value="F:pyruvate dehydrogenase (acetyl-transferring) activity"/>
    <property type="evidence" value="ECO:0007669"/>
    <property type="project" value="UniProtKB-UniRule"/>
</dbReference>
<comment type="cofactor">
    <cofactor evidence="1 7">
        <name>thiamine diphosphate</name>
        <dbReference type="ChEBI" id="CHEBI:58937"/>
    </cofactor>
</comment>
<dbReference type="GeneID" id="113210287"/>
<dbReference type="InterPro" id="IPR017597">
    <property type="entry name" value="Pyrv_DH_E1_asu_subgrp-y"/>
</dbReference>
<dbReference type="AlphaFoldDB" id="A0A6J1SZS7"/>
<name>A0A6J1SZS7_FRAOC</name>
<keyword evidence="2" id="KW-0809">Transit peptide</keyword>
<dbReference type="GO" id="GO:0006086">
    <property type="term" value="P:pyruvate decarboxylation to acetyl-CoA"/>
    <property type="evidence" value="ECO:0007669"/>
    <property type="project" value="InterPro"/>
</dbReference>
<dbReference type="NCBIfam" id="TIGR03182">
    <property type="entry name" value="PDH_E1_alph_y"/>
    <property type="match status" value="1"/>
</dbReference>
<evidence type="ECO:0000256" key="6">
    <source>
        <dbReference type="ARBA" id="ARBA00051231"/>
    </source>
</evidence>
<evidence type="ECO:0000256" key="5">
    <source>
        <dbReference type="ARBA" id="ARBA00023317"/>
    </source>
</evidence>
<accession>A0A6J1SZS7</accession>
<evidence type="ECO:0000256" key="1">
    <source>
        <dbReference type="ARBA" id="ARBA00001964"/>
    </source>
</evidence>
<evidence type="ECO:0000256" key="2">
    <source>
        <dbReference type="ARBA" id="ARBA00022946"/>
    </source>
</evidence>
<sequence length="418" mass="45820">MLNNCARTLGRQANKSGRLYGTGNDVASRIIPDFVDMSMNTISSLFATSKNNYATEASFETKPYKLHKLDSGPSTNVSCTRDDALLLYRKMQTIRRMETSAGNLYKEKIIRGFCHLYSGQEAVAVGMSGAMRPHDMVITAYRAHGWTYIMGIDPLGVLAELTGRVSGCSRGKGGSMHMYSKNFFGGNGIVGAQVPLGAGLAFAQKYNGNDGVCIALYGDGASNQGQAFEAYNMAKLWDLPCIFVCENNGYGMGTSNQRSSASTAYYTRGDYIPGIWVDGMDVLAVREATRFAIEHCKAGKGPMVMETFTYRYSGHSMSDPGTSYRTRDEIQEVRQTRDPITSFKDRLLSTQLATADELKKLDAEIKSEVDEATKKAKADREVGLDELPADIYSHTLEPMIRGTTPWNAMPHKNVGVSS</sequence>
<keyword evidence="4 7" id="KW-0786">Thiamine pyrophosphate</keyword>
<protein>
    <recommendedName>
        <fullName evidence="7">Pyruvate dehydrogenase E1 component subunit alpha</fullName>
        <ecNumber evidence="7">1.2.4.1</ecNumber>
    </recommendedName>
</protein>
<dbReference type="PANTHER" id="PTHR11516">
    <property type="entry name" value="PYRUVATE DEHYDROGENASE E1 COMPONENT, ALPHA SUBUNIT BACTERIAL AND ORGANELLAR"/>
    <property type="match status" value="1"/>
</dbReference>
<dbReference type="InterPro" id="IPR050642">
    <property type="entry name" value="PDH_E1_Alpha_Subunit"/>
</dbReference>
<dbReference type="RefSeq" id="XP_026283976.1">
    <property type="nucleotide sequence ID" value="XM_026428191.2"/>
</dbReference>
<dbReference type="CDD" id="cd02000">
    <property type="entry name" value="TPP_E1_PDC_ADC_BCADC"/>
    <property type="match status" value="1"/>
</dbReference>
<keyword evidence="3 7" id="KW-0560">Oxidoreductase</keyword>
<evidence type="ECO:0000313" key="9">
    <source>
        <dbReference type="Proteomes" id="UP000504606"/>
    </source>
</evidence>
<evidence type="ECO:0000256" key="3">
    <source>
        <dbReference type="ARBA" id="ARBA00023002"/>
    </source>
</evidence>
<comment type="function">
    <text evidence="7">The pyruvate dehydrogenase complex catalyzes the overall conversion of pyruvate to acetyl-CoA and CO(2).</text>
</comment>
<evidence type="ECO:0000313" key="10">
    <source>
        <dbReference type="RefSeq" id="XP_026283976.1"/>
    </source>
</evidence>
<dbReference type="Gene3D" id="3.40.50.970">
    <property type="match status" value="1"/>
</dbReference>
<feature type="domain" description="Dehydrogenase E1 component" evidence="8">
    <location>
        <begin position="89"/>
        <end position="381"/>
    </location>
</feature>
<reference evidence="10" key="1">
    <citation type="submission" date="2025-08" db="UniProtKB">
        <authorList>
            <consortium name="RefSeq"/>
        </authorList>
    </citation>
    <scope>IDENTIFICATION</scope>
    <source>
        <tissue evidence="10">Whole organism</tissue>
    </source>
</reference>
<evidence type="ECO:0000256" key="7">
    <source>
        <dbReference type="RuleBase" id="RU361139"/>
    </source>
</evidence>
<dbReference type="OrthoDB" id="10256198at2759"/>
<dbReference type="PANTHER" id="PTHR11516:SF60">
    <property type="entry name" value="PYRUVATE DEHYDROGENASE E1 COMPONENT SUBUNIT ALPHA"/>
    <property type="match status" value="1"/>
</dbReference>
<dbReference type="InterPro" id="IPR029061">
    <property type="entry name" value="THDP-binding"/>
</dbReference>
<dbReference type="Pfam" id="PF00676">
    <property type="entry name" value="E1_dh"/>
    <property type="match status" value="1"/>
</dbReference>
<keyword evidence="9" id="KW-1185">Reference proteome</keyword>